<dbReference type="EMBL" id="MU006709">
    <property type="protein sequence ID" value="KAF2629727.1"/>
    <property type="molecule type" value="Genomic_DNA"/>
</dbReference>
<organism evidence="1 2">
    <name type="scientific">Macroventuria anomochaeta</name>
    <dbReference type="NCBI Taxonomy" id="301207"/>
    <lineage>
        <taxon>Eukaryota</taxon>
        <taxon>Fungi</taxon>
        <taxon>Dikarya</taxon>
        <taxon>Ascomycota</taxon>
        <taxon>Pezizomycotina</taxon>
        <taxon>Dothideomycetes</taxon>
        <taxon>Pleosporomycetidae</taxon>
        <taxon>Pleosporales</taxon>
        <taxon>Pleosporineae</taxon>
        <taxon>Didymellaceae</taxon>
        <taxon>Macroventuria</taxon>
    </lineage>
</organism>
<accession>A0ACB6S882</accession>
<gene>
    <name evidence="1" type="ORF">BU25DRAFT_447147</name>
</gene>
<comment type="caution">
    <text evidence="1">The sequence shown here is derived from an EMBL/GenBank/DDBJ whole genome shotgun (WGS) entry which is preliminary data.</text>
</comment>
<name>A0ACB6S882_9PLEO</name>
<protein>
    <submittedName>
        <fullName evidence="1">Uncharacterized protein</fullName>
    </submittedName>
</protein>
<sequence>MLFMAYKFAEQFTPVAGVNAEACEASGKQICDCLQLKVLKPLIDRQTLVEHEFGVYAEHICNIKSCLENGKRPMYNFQQIVKEQQKRQDSLWNRLLPDSVDRLITLFTDSCNEMTAAYTLTVNDILKKHFRRSSPSSEFPALKMRLDLNWRLENFKDFIAENHVQEIQILVLQHELLKLEVQVLEACIDDVAWVLTGCDEDAEDCLECMMVKRLIQPTENSGTAIREAFVFQGHSHRPPAEIIKMLEEDYYDMMGDEDFDDMTDTDD</sequence>
<dbReference type="Proteomes" id="UP000799754">
    <property type="component" value="Unassembled WGS sequence"/>
</dbReference>
<keyword evidence="2" id="KW-1185">Reference proteome</keyword>
<evidence type="ECO:0000313" key="1">
    <source>
        <dbReference type="EMBL" id="KAF2629727.1"/>
    </source>
</evidence>
<proteinExistence type="predicted"/>
<reference evidence="1" key="1">
    <citation type="journal article" date="2020" name="Stud. Mycol.">
        <title>101 Dothideomycetes genomes: a test case for predicting lifestyles and emergence of pathogens.</title>
        <authorList>
            <person name="Haridas S."/>
            <person name="Albert R."/>
            <person name="Binder M."/>
            <person name="Bloem J."/>
            <person name="Labutti K."/>
            <person name="Salamov A."/>
            <person name="Andreopoulos B."/>
            <person name="Baker S."/>
            <person name="Barry K."/>
            <person name="Bills G."/>
            <person name="Bluhm B."/>
            <person name="Cannon C."/>
            <person name="Castanera R."/>
            <person name="Culley D."/>
            <person name="Daum C."/>
            <person name="Ezra D."/>
            <person name="Gonzalez J."/>
            <person name="Henrissat B."/>
            <person name="Kuo A."/>
            <person name="Liang C."/>
            <person name="Lipzen A."/>
            <person name="Lutzoni F."/>
            <person name="Magnuson J."/>
            <person name="Mondo S."/>
            <person name="Nolan M."/>
            <person name="Ohm R."/>
            <person name="Pangilinan J."/>
            <person name="Park H.-J."/>
            <person name="Ramirez L."/>
            <person name="Alfaro M."/>
            <person name="Sun H."/>
            <person name="Tritt A."/>
            <person name="Yoshinaga Y."/>
            <person name="Zwiers L.-H."/>
            <person name="Turgeon B."/>
            <person name="Goodwin S."/>
            <person name="Spatafora J."/>
            <person name="Crous P."/>
            <person name="Grigoriev I."/>
        </authorList>
    </citation>
    <scope>NUCLEOTIDE SEQUENCE</scope>
    <source>
        <strain evidence="1">CBS 525.71</strain>
    </source>
</reference>
<evidence type="ECO:0000313" key="2">
    <source>
        <dbReference type="Proteomes" id="UP000799754"/>
    </source>
</evidence>